<sequence>MSYYENNPQQWSSPGQNNWEHQAPPASRGDVARTLTARPTELDRFENVSKNNKSYGMSGRREYPSPGPKMGGGPGGGRKSVDYNGRMSAGPGSRPHSVNQFDDARNHPNSNLQNFYATQRQQSSRGSNEAEQMMQAKRRMAAQRERELRNLHTEQQYQRNVLTDVNYNGNSNGATPAPATPNKQMSEEETRELIARQRSALYGEGPFAEKAGYIDETGIVRTGNPGHSGPPSLRGASPMGYEGGAGPFRGGLAGPSDAASLRGQSPMAQELRGNPPPHSDVHSAASAADAAAHEQASRTGSTASPQPNTSNKNAFDTAVSQAAARTTNSSPGGSSSPRQEAPNGSKPSQQSASVAPIGTRPSAAPAAGSAASKRSTTPLASPGGWGRGNGVWGPQSSGLGATSASVWG</sequence>
<dbReference type="EMBL" id="DS985215">
    <property type="protein sequence ID" value="EEY16115.1"/>
    <property type="molecule type" value="Genomic_DNA"/>
</dbReference>
<feature type="compositionally biased region" description="Polar residues" evidence="1">
    <location>
        <begin position="394"/>
        <end position="408"/>
    </location>
</feature>
<feature type="region of interest" description="Disordered" evidence="1">
    <location>
        <begin position="165"/>
        <end position="190"/>
    </location>
</feature>
<protein>
    <submittedName>
        <fullName evidence="2">Uncharacterized protein</fullName>
    </submittedName>
</protein>
<feature type="region of interest" description="Disordered" evidence="1">
    <location>
        <begin position="1"/>
        <end position="144"/>
    </location>
</feature>
<dbReference type="Proteomes" id="UP000008698">
    <property type="component" value="Unassembled WGS sequence"/>
</dbReference>
<dbReference type="HOGENOM" id="CLU_035426_0_0_1"/>
<dbReference type="OMA" id="YYDNQQW"/>
<reference evidence="3" key="1">
    <citation type="journal article" date="2011" name="PLoS Pathog.">
        <title>Comparative genomics yields insights into niche adaptation of plant vascular wilt pathogens.</title>
        <authorList>
            <person name="Klosterman S.J."/>
            <person name="Subbarao K.V."/>
            <person name="Kang S."/>
            <person name="Veronese P."/>
            <person name="Gold S.E."/>
            <person name="Thomma B.P.H.J."/>
            <person name="Chen Z."/>
            <person name="Henrissat B."/>
            <person name="Lee Y.-H."/>
            <person name="Park J."/>
            <person name="Garcia-Pedrajas M.D."/>
            <person name="Barbara D.J."/>
            <person name="Anchieta A."/>
            <person name="de Jonge R."/>
            <person name="Santhanam P."/>
            <person name="Maruthachalam K."/>
            <person name="Atallah Z."/>
            <person name="Amyotte S.G."/>
            <person name="Paz Z."/>
            <person name="Inderbitzin P."/>
            <person name="Hayes R.J."/>
            <person name="Heiman D.I."/>
            <person name="Young S."/>
            <person name="Zeng Q."/>
            <person name="Engels R."/>
            <person name="Galagan J."/>
            <person name="Cuomo C.A."/>
            <person name="Dobinson K.F."/>
            <person name="Ma L.-J."/>
        </authorList>
    </citation>
    <scope>NUCLEOTIDE SEQUENCE [LARGE SCALE GENOMIC DNA]</scope>
    <source>
        <strain evidence="3">VaMs.102 / ATCC MYA-4576 / FGSC 10136</strain>
    </source>
</reference>
<dbReference type="GeneID" id="9533887"/>
<name>C9S9Q2_VERA1</name>
<feature type="region of interest" description="Disordered" evidence="1">
    <location>
        <begin position="218"/>
        <end position="408"/>
    </location>
</feature>
<feature type="compositionally biased region" description="Gly residues" evidence="1">
    <location>
        <begin position="241"/>
        <end position="253"/>
    </location>
</feature>
<feature type="compositionally biased region" description="Polar residues" evidence="1">
    <location>
        <begin position="1"/>
        <end position="20"/>
    </location>
</feature>
<dbReference type="AlphaFoldDB" id="C9S9Q2"/>
<evidence type="ECO:0000313" key="3">
    <source>
        <dbReference type="Proteomes" id="UP000008698"/>
    </source>
</evidence>
<dbReference type="OrthoDB" id="5401193at2759"/>
<keyword evidence="3" id="KW-1185">Reference proteome</keyword>
<dbReference type="RefSeq" id="XP_003008036.1">
    <property type="nucleotide sequence ID" value="XM_003007990.1"/>
</dbReference>
<organism evidence="3">
    <name type="scientific">Verticillium alfalfae (strain VaMs.102 / ATCC MYA-4576 / FGSC 10136)</name>
    <name type="common">Verticillium wilt of alfalfa</name>
    <name type="synonym">Verticillium albo-atrum</name>
    <dbReference type="NCBI Taxonomy" id="526221"/>
    <lineage>
        <taxon>Eukaryota</taxon>
        <taxon>Fungi</taxon>
        <taxon>Dikarya</taxon>
        <taxon>Ascomycota</taxon>
        <taxon>Pezizomycotina</taxon>
        <taxon>Sordariomycetes</taxon>
        <taxon>Hypocreomycetidae</taxon>
        <taxon>Glomerellales</taxon>
        <taxon>Plectosphaerellaceae</taxon>
        <taxon>Verticillium</taxon>
    </lineage>
</organism>
<gene>
    <name evidence="2" type="ORF">VDBG_02224</name>
</gene>
<accession>C9S9Q2</accession>
<feature type="compositionally biased region" description="Polar residues" evidence="1">
    <location>
        <begin position="107"/>
        <end position="130"/>
    </location>
</feature>
<evidence type="ECO:0000313" key="2">
    <source>
        <dbReference type="EMBL" id="EEY16115.1"/>
    </source>
</evidence>
<feature type="compositionally biased region" description="Polar residues" evidence="1">
    <location>
        <begin position="165"/>
        <end position="174"/>
    </location>
</feature>
<proteinExistence type="predicted"/>
<evidence type="ECO:0000256" key="1">
    <source>
        <dbReference type="SAM" id="MobiDB-lite"/>
    </source>
</evidence>
<dbReference type="eggNOG" id="ENOG502QW4G">
    <property type="taxonomic scope" value="Eukaryota"/>
</dbReference>
<feature type="compositionally biased region" description="Gly residues" evidence="1">
    <location>
        <begin position="69"/>
        <end position="78"/>
    </location>
</feature>
<feature type="compositionally biased region" description="Low complexity" evidence="1">
    <location>
        <begin position="361"/>
        <end position="372"/>
    </location>
</feature>
<feature type="compositionally biased region" description="Polar residues" evidence="1">
    <location>
        <begin position="297"/>
        <end position="328"/>
    </location>
</feature>
<dbReference type="KEGG" id="val:VDBG_02224"/>